<dbReference type="InterPro" id="IPR036775">
    <property type="entry name" value="DNA_pol_Y-fam_lit_finger_sf"/>
</dbReference>
<evidence type="ECO:0000256" key="15">
    <source>
        <dbReference type="HAMAP-Rule" id="MF_01113"/>
    </source>
</evidence>
<dbReference type="CDD" id="cd03586">
    <property type="entry name" value="PolY_Pol_IV_kappa"/>
    <property type="match status" value="1"/>
</dbReference>
<dbReference type="EMBL" id="FNVQ01000003">
    <property type="protein sequence ID" value="SEG68311.1"/>
    <property type="molecule type" value="Genomic_DNA"/>
</dbReference>
<comment type="subunit">
    <text evidence="15">Monomer.</text>
</comment>
<keyword evidence="4 15" id="KW-0963">Cytoplasm</keyword>
<dbReference type="Gene3D" id="3.30.70.270">
    <property type="match status" value="1"/>
</dbReference>
<comment type="similarity">
    <text evidence="2 15">Belongs to the DNA polymerase type-Y family.</text>
</comment>
<gene>
    <name evidence="15" type="primary">dinB</name>
    <name evidence="17" type="ORF">SAMN05444390_103210</name>
</gene>
<dbReference type="Gene3D" id="1.10.150.20">
    <property type="entry name" value="5' to 3' exonuclease, C-terminal subdomain"/>
    <property type="match status" value="1"/>
</dbReference>
<evidence type="ECO:0000256" key="5">
    <source>
        <dbReference type="ARBA" id="ARBA00022679"/>
    </source>
</evidence>
<keyword evidence="13 15" id="KW-0234">DNA repair</keyword>
<evidence type="ECO:0000256" key="14">
    <source>
        <dbReference type="ARBA" id="ARBA00049244"/>
    </source>
</evidence>
<dbReference type="InterPro" id="IPR001126">
    <property type="entry name" value="UmuC"/>
</dbReference>
<proteinExistence type="inferred from homology"/>
<evidence type="ECO:0000256" key="1">
    <source>
        <dbReference type="ARBA" id="ARBA00004496"/>
    </source>
</evidence>
<keyword evidence="6 15" id="KW-0548">Nucleotidyltransferase</keyword>
<sequence>MQRKIIHIDMDAFYASVEIRDNPSLKGKPIAVGGKADSRGVISTCSYEARKFGVHSAMPSAEAKRLCPDLILIPGRMSVYKSVSAQIREIFARYTELIEPLSLDEAYLDVSECSACQGSATLIAQQIRAEILAETGLTASAGVAPNKFIAKIASDENKPNGQCVVTPDQAAEFVAGLKLRKFPGVGPRTAEKLEELGLNYGHDLLGWSLQALTDRFGKFGHSLYQRARGIDDRPVQPSRIRKSVGVETTLAHDLRTEAQCEQILLGLLPELKQRLRGRSFKGITIKLKFHDFQQTTAAGQSERLSEDVLRSILHTAFERAAGRRVRLVGISVALAEESSLRQLALDFGS</sequence>
<dbReference type="GO" id="GO:0042276">
    <property type="term" value="P:error-prone translesion synthesis"/>
    <property type="evidence" value="ECO:0007669"/>
    <property type="project" value="TreeGrafter"/>
</dbReference>
<dbReference type="PROSITE" id="PS50173">
    <property type="entry name" value="UMUC"/>
    <property type="match status" value="1"/>
</dbReference>
<feature type="binding site" evidence="15">
    <location>
        <position position="9"/>
    </location>
    <ligand>
        <name>Mg(2+)</name>
        <dbReference type="ChEBI" id="CHEBI:18420"/>
    </ligand>
</feature>
<dbReference type="Gene3D" id="3.30.1490.100">
    <property type="entry name" value="DNA polymerase, Y-family, little finger domain"/>
    <property type="match status" value="1"/>
</dbReference>
<evidence type="ECO:0000256" key="7">
    <source>
        <dbReference type="ARBA" id="ARBA00022705"/>
    </source>
</evidence>
<protein>
    <recommendedName>
        <fullName evidence="15">DNA polymerase IV</fullName>
        <shortName evidence="15">Pol IV</shortName>
        <ecNumber evidence="15">2.7.7.7</ecNumber>
    </recommendedName>
</protein>
<dbReference type="SUPFAM" id="SSF56672">
    <property type="entry name" value="DNA/RNA polymerases"/>
    <property type="match status" value="1"/>
</dbReference>
<dbReference type="InterPro" id="IPR053848">
    <property type="entry name" value="IMS_HHH_1"/>
</dbReference>
<dbReference type="FunFam" id="3.30.70.270:FF:000002">
    <property type="entry name" value="DNA polymerase IV"/>
    <property type="match status" value="1"/>
</dbReference>
<dbReference type="PANTHER" id="PTHR11076:SF33">
    <property type="entry name" value="DNA POLYMERASE KAPPA"/>
    <property type="match status" value="1"/>
</dbReference>
<dbReference type="Proteomes" id="UP000236745">
    <property type="component" value="Unassembled WGS sequence"/>
</dbReference>
<keyword evidence="8 15" id="KW-0479">Metal-binding</keyword>
<comment type="cofactor">
    <cofactor evidence="15">
        <name>Mg(2+)</name>
        <dbReference type="ChEBI" id="CHEBI:18420"/>
    </cofactor>
    <text evidence="15">Binds 2 magnesium ions per subunit.</text>
</comment>
<evidence type="ECO:0000256" key="10">
    <source>
        <dbReference type="ARBA" id="ARBA00022842"/>
    </source>
</evidence>
<dbReference type="OrthoDB" id="9808813at2"/>
<dbReference type="Pfam" id="PF00817">
    <property type="entry name" value="IMS"/>
    <property type="match status" value="1"/>
</dbReference>
<keyword evidence="3 15" id="KW-0515">Mutator protein</keyword>
<accession>A0A1H6C5R8</accession>
<dbReference type="Pfam" id="PF11799">
    <property type="entry name" value="IMS_C"/>
    <property type="match status" value="1"/>
</dbReference>
<dbReference type="InterPro" id="IPR017961">
    <property type="entry name" value="DNA_pol_Y-fam_little_finger"/>
</dbReference>
<dbReference type="Gene3D" id="3.40.1170.60">
    <property type="match status" value="1"/>
</dbReference>
<feature type="binding site" evidence="15">
    <location>
        <position position="104"/>
    </location>
    <ligand>
        <name>Mg(2+)</name>
        <dbReference type="ChEBI" id="CHEBI:18420"/>
    </ligand>
</feature>
<dbReference type="InterPro" id="IPR022880">
    <property type="entry name" value="DNApol_IV"/>
</dbReference>
<dbReference type="FunFam" id="3.40.1170.60:FF:000001">
    <property type="entry name" value="DNA polymerase IV"/>
    <property type="match status" value="1"/>
</dbReference>
<dbReference type="HAMAP" id="MF_01113">
    <property type="entry name" value="DNApol_IV"/>
    <property type="match status" value="1"/>
</dbReference>
<dbReference type="GO" id="GO:0003684">
    <property type="term" value="F:damaged DNA binding"/>
    <property type="evidence" value="ECO:0007669"/>
    <property type="project" value="InterPro"/>
</dbReference>
<dbReference type="InterPro" id="IPR043128">
    <property type="entry name" value="Rev_trsase/Diguanyl_cyclase"/>
</dbReference>
<evidence type="ECO:0000256" key="4">
    <source>
        <dbReference type="ARBA" id="ARBA00022490"/>
    </source>
</evidence>
<evidence type="ECO:0000256" key="3">
    <source>
        <dbReference type="ARBA" id="ARBA00022457"/>
    </source>
</evidence>
<dbReference type="EC" id="2.7.7.7" evidence="15"/>
<feature type="active site" evidence="15">
    <location>
        <position position="105"/>
    </location>
</feature>
<feature type="site" description="Substrate discrimination" evidence="15">
    <location>
        <position position="14"/>
    </location>
</feature>
<comment type="catalytic activity">
    <reaction evidence="14 15">
        <text>DNA(n) + a 2'-deoxyribonucleoside 5'-triphosphate = DNA(n+1) + diphosphate</text>
        <dbReference type="Rhea" id="RHEA:22508"/>
        <dbReference type="Rhea" id="RHEA-COMP:17339"/>
        <dbReference type="Rhea" id="RHEA-COMP:17340"/>
        <dbReference type="ChEBI" id="CHEBI:33019"/>
        <dbReference type="ChEBI" id="CHEBI:61560"/>
        <dbReference type="ChEBI" id="CHEBI:173112"/>
        <dbReference type="EC" id="2.7.7.7"/>
    </reaction>
</comment>
<organism evidence="17 18">
    <name type="scientific">Marinobacterium lutimaris</name>
    <dbReference type="NCBI Taxonomy" id="568106"/>
    <lineage>
        <taxon>Bacteria</taxon>
        <taxon>Pseudomonadati</taxon>
        <taxon>Pseudomonadota</taxon>
        <taxon>Gammaproteobacteria</taxon>
        <taxon>Oceanospirillales</taxon>
        <taxon>Oceanospirillaceae</taxon>
        <taxon>Marinobacterium</taxon>
    </lineage>
</organism>
<keyword evidence="7 15" id="KW-0235">DNA replication</keyword>
<dbReference type="RefSeq" id="WP_104004058.1">
    <property type="nucleotide sequence ID" value="NZ_FNVQ01000003.1"/>
</dbReference>
<evidence type="ECO:0000313" key="18">
    <source>
        <dbReference type="Proteomes" id="UP000236745"/>
    </source>
</evidence>
<evidence type="ECO:0000256" key="8">
    <source>
        <dbReference type="ARBA" id="ARBA00022723"/>
    </source>
</evidence>
<keyword evidence="9 15" id="KW-0227">DNA damage</keyword>
<evidence type="ECO:0000256" key="13">
    <source>
        <dbReference type="ARBA" id="ARBA00023204"/>
    </source>
</evidence>
<comment type="subcellular location">
    <subcellularLocation>
        <location evidence="1 15">Cytoplasm</location>
    </subcellularLocation>
</comment>
<keyword evidence="11 15" id="KW-0239">DNA-directed DNA polymerase</keyword>
<evidence type="ECO:0000259" key="16">
    <source>
        <dbReference type="PROSITE" id="PS50173"/>
    </source>
</evidence>
<evidence type="ECO:0000256" key="12">
    <source>
        <dbReference type="ARBA" id="ARBA00023125"/>
    </source>
</evidence>
<keyword evidence="5 15" id="KW-0808">Transferase</keyword>
<keyword evidence="12 15" id="KW-0238">DNA-binding</keyword>
<dbReference type="GO" id="GO:0006281">
    <property type="term" value="P:DNA repair"/>
    <property type="evidence" value="ECO:0007669"/>
    <property type="project" value="UniProtKB-UniRule"/>
</dbReference>
<evidence type="ECO:0000256" key="6">
    <source>
        <dbReference type="ARBA" id="ARBA00022695"/>
    </source>
</evidence>
<dbReference type="NCBIfam" id="NF002677">
    <property type="entry name" value="PRK02406.1"/>
    <property type="match status" value="1"/>
</dbReference>
<evidence type="ECO:0000313" key="17">
    <source>
        <dbReference type="EMBL" id="SEG68311.1"/>
    </source>
</evidence>
<reference evidence="17 18" key="1">
    <citation type="submission" date="2016-10" db="EMBL/GenBank/DDBJ databases">
        <authorList>
            <person name="de Groot N.N."/>
        </authorList>
    </citation>
    <scope>NUCLEOTIDE SEQUENCE [LARGE SCALE GENOMIC DNA]</scope>
    <source>
        <strain evidence="17 18">DSM 22012</strain>
    </source>
</reference>
<dbReference type="GO" id="GO:0006261">
    <property type="term" value="P:DNA-templated DNA replication"/>
    <property type="evidence" value="ECO:0007669"/>
    <property type="project" value="UniProtKB-UniRule"/>
</dbReference>
<evidence type="ECO:0000256" key="9">
    <source>
        <dbReference type="ARBA" id="ARBA00022763"/>
    </source>
</evidence>
<feature type="domain" description="UmuC" evidence="16">
    <location>
        <begin position="5"/>
        <end position="186"/>
    </location>
</feature>
<dbReference type="InterPro" id="IPR050116">
    <property type="entry name" value="DNA_polymerase-Y"/>
</dbReference>
<evidence type="ECO:0000256" key="11">
    <source>
        <dbReference type="ARBA" id="ARBA00022932"/>
    </source>
</evidence>
<keyword evidence="10 15" id="KW-0460">Magnesium</keyword>
<comment type="function">
    <text evidence="15">Poorly processive, error-prone DNA polymerase involved in untargeted mutagenesis. Copies undamaged DNA at stalled replication forks, which arise in vivo from mismatched or misaligned primer ends. These misaligned primers can be extended by PolIV. Exhibits no 3'-5' exonuclease (proofreading) activity. May be involved in translesional synthesis, in conjunction with the beta clamp from PolIII.</text>
</comment>
<dbReference type="GO" id="GO:0005829">
    <property type="term" value="C:cytosol"/>
    <property type="evidence" value="ECO:0007669"/>
    <property type="project" value="TreeGrafter"/>
</dbReference>
<dbReference type="Pfam" id="PF21999">
    <property type="entry name" value="IMS_HHH_1"/>
    <property type="match status" value="1"/>
</dbReference>
<dbReference type="GO" id="GO:0003887">
    <property type="term" value="F:DNA-directed DNA polymerase activity"/>
    <property type="evidence" value="ECO:0007669"/>
    <property type="project" value="UniProtKB-UniRule"/>
</dbReference>
<dbReference type="AlphaFoldDB" id="A0A1H6C5R8"/>
<keyword evidence="18" id="KW-1185">Reference proteome</keyword>
<dbReference type="InterPro" id="IPR043502">
    <property type="entry name" value="DNA/RNA_pol_sf"/>
</dbReference>
<dbReference type="PANTHER" id="PTHR11076">
    <property type="entry name" value="DNA REPAIR POLYMERASE UMUC / TRANSFERASE FAMILY MEMBER"/>
    <property type="match status" value="1"/>
</dbReference>
<dbReference type="GO" id="GO:0000287">
    <property type="term" value="F:magnesium ion binding"/>
    <property type="evidence" value="ECO:0007669"/>
    <property type="project" value="UniProtKB-UniRule"/>
</dbReference>
<dbReference type="GO" id="GO:0009432">
    <property type="term" value="P:SOS response"/>
    <property type="evidence" value="ECO:0007669"/>
    <property type="project" value="TreeGrafter"/>
</dbReference>
<evidence type="ECO:0000256" key="2">
    <source>
        <dbReference type="ARBA" id="ARBA00010945"/>
    </source>
</evidence>
<dbReference type="SUPFAM" id="SSF100879">
    <property type="entry name" value="Lesion bypass DNA polymerase (Y-family), little finger domain"/>
    <property type="match status" value="1"/>
</dbReference>
<name>A0A1H6C5R8_9GAMM</name>